<keyword evidence="2" id="KW-0479">Metal-binding</keyword>
<reference evidence="5 6" key="1">
    <citation type="submission" date="2019-04" db="EMBL/GenBank/DDBJ databases">
        <title>Phreatobacter aquaticus sp. nov.</title>
        <authorList>
            <person name="Choi A."/>
        </authorList>
    </citation>
    <scope>NUCLEOTIDE SEQUENCE [LARGE SCALE GENOMIC DNA]</scope>
    <source>
        <strain evidence="5 6">KCTC 52518</strain>
    </source>
</reference>
<evidence type="ECO:0000259" key="4">
    <source>
        <dbReference type="PROSITE" id="PS51891"/>
    </source>
</evidence>
<gene>
    <name evidence="5" type="ORF">E8M01_16130</name>
</gene>
<dbReference type="Pfam" id="PF04828">
    <property type="entry name" value="GFA"/>
    <property type="match status" value="1"/>
</dbReference>
<dbReference type="InterPro" id="IPR006913">
    <property type="entry name" value="CENP-V/GFA"/>
</dbReference>
<evidence type="ECO:0000256" key="3">
    <source>
        <dbReference type="ARBA" id="ARBA00022833"/>
    </source>
</evidence>
<dbReference type="Gene3D" id="2.170.150.70">
    <property type="match status" value="1"/>
</dbReference>
<dbReference type="KEGG" id="pstg:E8M01_16130"/>
<dbReference type="InterPro" id="IPR011057">
    <property type="entry name" value="Mss4-like_sf"/>
</dbReference>
<dbReference type="PANTHER" id="PTHR28620:SF1">
    <property type="entry name" value="CENP-V_GFA DOMAIN-CONTAINING PROTEIN"/>
    <property type="match status" value="1"/>
</dbReference>
<dbReference type="GO" id="GO:0046872">
    <property type="term" value="F:metal ion binding"/>
    <property type="evidence" value="ECO:0007669"/>
    <property type="project" value="UniProtKB-KW"/>
</dbReference>
<dbReference type="Proteomes" id="UP000298781">
    <property type="component" value="Chromosome"/>
</dbReference>
<organism evidence="5 6">
    <name type="scientific">Phreatobacter stygius</name>
    <dbReference type="NCBI Taxonomy" id="1940610"/>
    <lineage>
        <taxon>Bacteria</taxon>
        <taxon>Pseudomonadati</taxon>
        <taxon>Pseudomonadota</taxon>
        <taxon>Alphaproteobacteria</taxon>
        <taxon>Hyphomicrobiales</taxon>
        <taxon>Phreatobacteraceae</taxon>
        <taxon>Phreatobacter</taxon>
    </lineage>
</organism>
<dbReference type="OrthoDB" id="9805575at2"/>
<keyword evidence="6" id="KW-1185">Reference proteome</keyword>
<accession>A0A4D7AZ59</accession>
<dbReference type="PROSITE" id="PS51891">
    <property type="entry name" value="CENP_V_GFA"/>
    <property type="match status" value="1"/>
</dbReference>
<dbReference type="AlphaFoldDB" id="A0A4D7AZ59"/>
<dbReference type="RefSeq" id="WP_136961047.1">
    <property type="nucleotide sequence ID" value="NZ_CP039690.1"/>
</dbReference>
<dbReference type="PANTHER" id="PTHR28620">
    <property type="entry name" value="CENTROMERE PROTEIN V"/>
    <property type="match status" value="1"/>
</dbReference>
<comment type="similarity">
    <text evidence="1">Belongs to the Gfa family.</text>
</comment>
<protein>
    <submittedName>
        <fullName evidence="5">GFA family protein</fullName>
    </submittedName>
</protein>
<evidence type="ECO:0000313" key="5">
    <source>
        <dbReference type="EMBL" id="QCI65601.1"/>
    </source>
</evidence>
<proteinExistence type="inferred from homology"/>
<dbReference type="SUPFAM" id="SSF51316">
    <property type="entry name" value="Mss4-like"/>
    <property type="match status" value="1"/>
</dbReference>
<dbReference type="InterPro" id="IPR052355">
    <property type="entry name" value="CENP-V-like"/>
</dbReference>
<evidence type="ECO:0000256" key="2">
    <source>
        <dbReference type="ARBA" id="ARBA00022723"/>
    </source>
</evidence>
<evidence type="ECO:0000313" key="6">
    <source>
        <dbReference type="Proteomes" id="UP000298781"/>
    </source>
</evidence>
<sequence length="133" mass="14762">MGRHFGSCHCGAVSFRLDADIVELTTCDCSLCAKRNALMTKVHESQLTILSGADALRLYEWNTRRAKHYFCSVCGIYTFHRKRAAPDHYGVNIFCLDDFDPSAVPVRATEGIGMTVVDPAARDQWPGPRDPAV</sequence>
<dbReference type="EMBL" id="CP039690">
    <property type="protein sequence ID" value="QCI65601.1"/>
    <property type="molecule type" value="Genomic_DNA"/>
</dbReference>
<dbReference type="GO" id="GO:0016846">
    <property type="term" value="F:carbon-sulfur lyase activity"/>
    <property type="evidence" value="ECO:0007669"/>
    <property type="project" value="InterPro"/>
</dbReference>
<evidence type="ECO:0000256" key="1">
    <source>
        <dbReference type="ARBA" id="ARBA00005495"/>
    </source>
</evidence>
<feature type="domain" description="CENP-V/GFA" evidence="4">
    <location>
        <begin position="4"/>
        <end position="118"/>
    </location>
</feature>
<keyword evidence="3" id="KW-0862">Zinc</keyword>
<name>A0A4D7AZ59_9HYPH</name>